<evidence type="ECO:0000259" key="7">
    <source>
        <dbReference type="PROSITE" id="PS00624"/>
    </source>
</evidence>
<comment type="similarity">
    <text evidence="2 5">Belongs to the GMC oxidoreductase family.</text>
</comment>
<dbReference type="Proteomes" id="UP001165368">
    <property type="component" value="Unassembled WGS sequence"/>
</dbReference>
<comment type="caution">
    <text evidence="8">The sequence shown here is derived from an EMBL/GenBank/DDBJ whole genome shotgun (WGS) entry which is preliminary data.</text>
</comment>
<keyword evidence="3 5" id="KW-0285">Flavoprotein</keyword>
<keyword evidence="9" id="KW-1185">Reference proteome</keyword>
<dbReference type="PIRSF" id="PIRSF000137">
    <property type="entry name" value="Alcohol_oxidase"/>
    <property type="match status" value="1"/>
</dbReference>
<dbReference type="PROSITE" id="PS00624">
    <property type="entry name" value="GMC_OXRED_2"/>
    <property type="match status" value="1"/>
</dbReference>
<evidence type="ECO:0000313" key="9">
    <source>
        <dbReference type="Proteomes" id="UP001165368"/>
    </source>
</evidence>
<dbReference type="Gene3D" id="3.30.560.10">
    <property type="entry name" value="Glucose Oxidase, domain 3"/>
    <property type="match status" value="1"/>
</dbReference>
<feature type="domain" description="Glucose-methanol-choline oxidoreductase N-terminal" evidence="6">
    <location>
        <begin position="79"/>
        <end position="102"/>
    </location>
</feature>
<evidence type="ECO:0000256" key="4">
    <source>
        <dbReference type="ARBA" id="ARBA00022827"/>
    </source>
</evidence>
<feature type="domain" description="Glucose-methanol-choline oxidoreductase N-terminal" evidence="7">
    <location>
        <begin position="252"/>
        <end position="266"/>
    </location>
</feature>
<dbReference type="PROSITE" id="PS51257">
    <property type="entry name" value="PROKAR_LIPOPROTEIN"/>
    <property type="match status" value="1"/>
</dbReference>
<proteinExistence type="inferred from homology"/>
<dbReference type="EMBL" id="JAKLTQ010000020">
    <property type="protein sequence ID" value="MCG2624100.1"/>
    <property type="molecule type" value="Genomic_DNA"/>
</dbReference>
<dbReference type="InterPro" id="IPR000172">
    <property type="entry name" value="GMC_OxRdtase_N"/>
</dbReference>
<evidence type="ECO:0000259" key="6">
    <source>
        <dbReference type="PROSITE" id="PS00623"/>
    </source>
</evidence>
<dbReference type="PANTHER" id="PTHR11552:SF147">
    <property type="entry name" value="CHOLINE DEHYDROGENASE, MITOCHONDRIAL"/>
    <property type="match status" value="1"/>
</dbReference>
<evidence type="ECO:0000256" key="3">
    <source>
        <dbReference type="ARBA" id="ARBA00022630"/>
    </source>
</evidence>
<protein>
    <submittedName>
        <fullName evidence="8">FAD-dependent oxidoreductase</fullName>
    </submittedName>
</protein>
<dbReference type="InterPro" id="IPR036188">
    <property type="entry name" value="FAD/NAD-bd_sf"/>
</dbReference>
<evidence type="ECO:0000313" key="8">
    <source>
        <dbReference type="EMBL" id="MCG2624100.1"/>
    </source>
</evidence>
<name>A0ABS9LBP7_9MICC</name>
<dbReference type="InterPro" id="IPR012132">
    <property type="entry name" value="GMC_OxRdtase"/>
</dbReference>
<dbReference type="RefSeq" id="WP_237825524.1">
    <property type="nucleotide sequence ID" value="NZ_JAKLTQ010000020.1"/>
</dbReference>
<sequence>MKEYDYIIVGAGSAGCAVAGRLSEDGYNVLLLEAGGSDDDDLIRTPLLFAGLFQGEKDWNYNSDPEPGLAGRRLFMPRGKVLGGSSSLNAMFYVRGTREDFDSWESEHGATGWSYDEVLPYFKRSEANTDITDEFHGTDGPMGVTTQRWFSGYEQNYIEAATQLGIERNDDINGARQAGVGLLQVTGRDGRRCSSADAFLRPALARQNFELVTNAYVQRIVIESGRAVGVEFEHGGELVTARAGREIVLSAGAYNTPKLLMLSGIGPADELSALGLDVVLDSPQVGRNLQDHPFTLTHYATDADNTLAVAGDPTAAEQWRTSGTGVLTSNAGEAAIMWRSDPSLASPDFQMIFVPGWFWDHGFRSPNTLGMSIGLSYNGPSSRGTVKLHSPDPSAPPRIVSNLLSQQHEVHAVLRALDFVTELTRQAPLRSILQEQVNPGATVTGALREQWVRADTQHMYHAAGTCRIGTPETGVVDAELRVHGIAGLRIADASIMPQITSGNTNAPSIMIGEKAADLLRGITSPREEASALGCPFLSAAANG</sequence>
<evidence type="ECO:0000256" key="1">
    <source>
        <dbReference type="ARBA" id="ARBA00001974"/>
    </source>
</evidence>
<comment type="cofactor">
    <cofactor evidence="1">
        <name>FAD</name>
        <dbReference type="ChEBI" id="CHEBI:57692"/>
    </cofactor>
</comment>
<dbReference type="InterPro" id="IPR007867">
    <property type="entry name" value="GMC_OxRtase_C"/>
</dbReference>
<dbReference type="Pfam" id="PF00732">
    <property type="entry name" value="GMC_oxred_N"/>
    <property type="match status" value="1"/>
</dbReference>
<evidence type="ECO:0000256" key="5">
    <source>
        <dbReference type="RuleBase" id="RU003968"/>
    </source>
</evidence>
<dbReference type="PANTHER" id="PTHR11552">
    <property type="entry name" value="GLUCOSE-METHANOL-CHOLINE GMC OXIDOREDUCTASE"/>
    <property type="match status" value="1"/>
</dbReference>
<evidence type="ECO:0000256" key="2">
    <source>
        <dbReference type="ARBA" id="ARBA00010790"/>
    </source>
</evidence>
<dbReference type="SUPFAM" id="SSF51905">
    <property type="entry name" value="FAD/NAD(P)-binding domain"/>
    <property type="match status" value="1"/>
</dbReference>
<dbReference type="PROSITE" id="PS00623">
    <property type="entry name" value="GMC_OXRED_1"/>
    <property type="match status" value="1"/>
</dbReference>
<organism evidence="8 9">
    <name type="scientific">Arthrobacter hankyongi</name>
    <dbReference type="NCBI Taxonomy" id="2904801"/>
    <lineage>
        <taxon>Bacteria</taxon>
        <taxon>Bacillati</taxon>
        <taxon>Actinomycetota</taxon>
        <taxon>Actinomycetes</taxon>
        <taxon>Micrococcales</taxon>
        <taxon>Micrococcaceae</taxon>
        <taxon>Arthrobacter</taxon>
    </lineage>
</organism>
<gene>
    <name evidence="8" type="ORF">LVY72_19620</name>
</gene>
<dbReference type="Pfam" id="PF05199">
    <property type="entry name" value="GMC_oxred_C"/>
    <property type="match status" value="1"/>
</dbReference>
<keyword evidence="4 5" id="KW-0274">FAD</keyword>
<dbReference type="SUPFAM" id="SSF54373">
    <property type="entry name" value="FAD-linked reductases, C-terminal domain"/>
    <property type="match status" value="1"/>
</dbReference>
<reference evidence="8" key="1">
    <citation type="submission" date="2022-01" db="EMBL/GenBank/DDBJ databases">
        <authorList>
            <person name="Jo J.-H."/>
            <person name="Im W.-T."/>
        </authorList>
    </citation>
    <scope>NUCLEOTIDE SEQUENCE</scope>
    <source>
        <strain evidence="8">I2-34</strain>
    </source>
</reference>
<dbReference type="Gene3D" id="3.50.50.60">
    <property type="entry name" value="FAD/NAD(P)-binding domain"/>
    <property type="match status" value="1"/>
</dbReference>
<accession>A0ABS9LBP7</accession>